<comment type="caution">
    <text evidence="1">The sequence shown here is derived from an EMBL/GenBank/DDBJ whole genome shotgun (WGS) entry which is preliminary data.</text>
</comment>
<keyword evidence="2" id="KW-1185">Reference proteome</keyword>
<protein>
    <submittedName>
        <fullName evidence="1">Uncharacterized protein</fullName>
    </submittedName>
</protein>
<accession>A0AAD6W5S6</accession>
<organism evidence="1 2">
    <name type="scientific">Populus alba x Populus x berolinensis</name>
    <dbReference type="NCBI Taxonomy" id="444605"/>
    <lineage>
        <taxon>Eukaryota</taxon>
        <taxon>Viridiplantae</taxon>
        <taxon>Streptophyta</taxon>
        <taxon>Embryophyta</taxon>
        <taxon>Tracheophyta</taxon>
        <taxon>Spermatophyta</taxon>
        <taxon>Magnoliopsida</taxon>
        <taxon>eudicotyledons</taxon>
        <taxon>Gunneridae</taxon>
        <taxon>Pentapetalae</taxon>
        <taxon>rosids</taxon>
        <taxon>fabids</taxon>
        <taxon>Malpighiales</taxon>
        <taxon>Salicaceae</taxon>
        <taxon>Saliceae</taxon>
        <taxon>Populus</taxon>
    </lineage>
</organism>
<reference evidence="1" key="1">
    <citation type="journal article" date="2023" name="Mol. Ecol. Resour.">
        <title>Chromosome-level genome assembly of a triploid poplar Populus alba 'Berolinensis'.</title>
        <authorList>
            <person name="Chen S."/>
            <person name="Yu Y."/>
            <person name="Wang X."/>
            <person name="Wang S."/>
            <person name="Zhang T."/>
            <person name="Zhou Y."/>
            <person name="He R."/>
            <person name="Meng N."/>
            <person name="Wang Y."/>
            <person name="Liu W."/>
            <person name="Liu Z."/>
            <person name="Liu J."/>
            <person name="Guo Q."/>
            <person name="Huang H."/>
            <person name="Sederoff R.R."/>
            <person name="Wang G."/>
            <person name="Qu G."/>
            <person name="Chen S."/>
        </authorList>
    </citation>
    <scope>NUCLEOTIDE SEQUENCE</scope>
    <source>
        <strain evidence="1">SC-2020</strain>
    </source>
</reference>
<evidence type="ECO:0000313" key="2">
    <source>
        <dbReference type="Proteomes" id="UP001164929"/>
    </source>
</evidence>
<dbReference type="AlphaFoldDB" id="A0AAD6W5S6"/>
<dbReference type="Proteomes" id="UP001164929">
    <property type="component" value="Chromosome 5"/>
</dbReference>
<name>A0AAD6W5S6_9ROSI</name>
<sequence>MVQEMQHVLPPMQRKYSNWRKEGNGGACREGMQHGQKIVLEGQVDRATEKDGEESIGHVFIPVIFNSNEANSTSLDYFKVPAIEKHKHSGNADARTGQQSRPIIQAQPFIVSITKFDQN</sequence>
<evidence type="ECO:0000313" key="1">
    <source>
        <dbReference type="EMBL" id="KAJ6999139.1"/>
    </source>
</evidence>
<dbReference type="EMBL" id="JAQIZT010000005">
    <property type="protein sequence ID" value="KAJ6999139.1"/>
    <property type="molecule type" value="Genomic_DNA"/>
</dbReference>
<proteinExistence type="predicted"/>
<gene>
    <name evidence="1" type="ORF">NC653_015082</name>
</gene>